<proteinExistence type="predicted"/>
<dbReference type="RefSeq" id="WP_155723476.1">
    <property type="nucleotide sequence ID" value="NZ_CAKMCG010000001.1"/>
</dbReference>
<accession>A0AAW8YNK8</accession>
<dbReference type="AlphaFoldDB" id="A0AAW8YNK8"/>
<name>A0AAW8YNK8_PEDAC</name>
<evidence type="ECO:0000313" key="2">
    <source>
        <dbReference type="Proteomes" id="UP001280415"/>
    </source>
</evidence>
<comment type="caution">
    <text evidence="1">The sequence shown here is derived from an EMBL/GenBank/DDBJ whole genome shotgun (WGS) entry which is preliminary data.</text>
</comment>
<gene>
    <name evidence="1" type="ORF">R0H03_04255</name>
</gene>
<protein>
    <submittedName>
        <fullName evidence="1">Uncharacterized protein</fullName>
    </submittedName>
</protein>
<sequence>MPEFGVTVVFWLNGTDWILAHALTLLPPKQLVKNLFILENIALFFPASYFIDFTALSV</sequence>
<reference evidence="1" key="2">
    <citation type="submission" date="2023-10" db="EMBL/GenBank/DDBJ databases">
        <authorList>
            <person name="Khurajog B."/>
        </authorList>
    </citation>
    <scope>NUCLEOTIDE SEQUENCE</scope>
    <source>
        <strain evidence="1">BF14</strain>
    </source>
</reference>
<reference evidence="1" key="1">
    <citation type="journal article" date="2023" name="PeerJ">
        <title>Selection and evaluation of lactic acid bacteria from chicken feces in Thailand as potential probiotics.</title>
        <authorList>
            <person name="Khurajog B."/>
            <person name="Disastra Y."/>
            <person name="Lawwyne L.D."/>
            <person name="Sirichokchatchawan W."/>
            <person name="Niyomtham W."/>
            <person name="Yindee J."/>
            <person name="Hampson D.J."/>
            <person name="Prapasarakul N."/>
        </authorList>
    </citation>
    <scope>NUCLEOTIDE SEQUENCE</scope>
    <source>
        <strain evidence="1">BF14</strain>
    </source>
</reference>
<dbReference type="EMBL" id="JAWJAX010000003">
    <property type="protein sequence ID" value="MDV2911079.1"/>
    <property type="molecule type" value="Genomic_DNA"/>
</dbReference>
<dbReference type="Proteomes" id="UP001280415">
    <property type="component" value="Unassembled WGS sequence"/>
</dbReference>
<organism evidence="1 2">
    <name type="scientific">Pediococcus acidilactici</name>
    <dbReference type="NCBI Taxonomy" id="1254"/>
    <lineage>
        <taxon>Bacteria</taxon>
        <taxon>Bacillati</taxon>
        <taxon>Bacillota</taxon>
        <taxon>Bacilli</taxon>
        <taxon>Lactobacillales</taxon>
        <taxon>Lactobacillaceae</taxon>
        <taxon>Pediococcus</taxon>
        <taxon>Pediococcus acidilactici group</taxon>
    </lineage>
</organism>
<evidence type="ECO:0000313" key="1">
    <source>
        <dbReference type="EMBL" id="MDV2911079.1"/>
    </source>
</evidence>